<evidence type="ECO:0000256" key="4">
    <source>
        <dbReference type="ARBA" id="ARBA00022475"/>
    </source>
</evidence>
<dbReference type="InterPro" id="IPR017871">
    <property type="entry name" value="ABC_transporter-like_CS"/>
</dbReference>
<comment type="subcellular location">
    <subcellularLocation>
        <location evidence="1">Cell membrane</location>
        <topology evidence="1">Peripheral membrane protein</topology>
    </subcellularLocation>
</comment>
<accession>A0ABZ2T1D7</accession>
<evidence type="ECO:0000256" key="3">
    <source>
        <dbReference type="ARBA" id="ARBA00022448"/>
    </source>
</evidence>
<evidence type="ECO:0000256" key="1">
    <source>
        <dbReference type="ARBA" id="ARBA00004202"/>
    </source>
</evidence>
<feature type="domain" description="ABC transporter" evidence="9">
    <location>
        <begin position="304"/>
        <end position="533"/>
    </location>
</feature>
<dbReference type="GO" id="GO:0005524">
    <property type="term" value="F:ATP binding"/>
    <property type="evidence" value="ECO:0007669"/>
    <property type="project" value="UniProtKB-KW"/>
</dbReference>
<comment type="similarity">
    <text evidence="2">Belongs to the ABC transporter superfamily.</text>
</comment>
<gene>
    <name evidence="10" type="ORF">A5866_000251</name>
</gene>
<evidence type="ECO:0000256" key="8">
    <source>
        <dbReference type="ARBA" id="ARBA00023136"/>
    </source>
</evidence>
<dbReference type="InterPro" id="IPR003439">
    <property type="entry name" value="ABC_transporter-like_ATP-bd"/>
</dbReference>
<keyword evidence="11" id="KW-1185">Reference proteome</keyword>
<evidence type="ECO:0000256" key="2">
    <source>
        <dbReference type="ARBA" id="ARBA00005417"/>
    </source>
</evidence>
<protein>
    <submittedName>
        <fullName evidence="10">Energy-coupling factor transport system ATP-binding protein</fullName>
    </submittedName>
</protein>
<proteinExistence type="inferred from homology"/>
<keyword evidence="7" id="KW-1278">Translocase</keyword>
<dbReference type="SUPFAM" id="SSF52540">
    <property type="entry name" value="P-loop containing nucleoside triphosphate hydrolases"/>
    <property type="match status" value="2"/>
</dbReference>
<dbReference type="Proteomes" id="UP000195080">
    <property type="component" value="Chromosome"/>
</dbReference>
<evidence type="ECO:0000256" key="5">
    <source>
        <dbReference type="ARBA" id="ARBA00022741"/>
    </source>
</evidence>
<dbReference type="InterPro" id="IPR027417">
    <property type="entry name" value="P-loop_NTPase"/>
</dbReference>
<name>A0ABZ2T1D7_9ENTE</name>
<dbReference type="SMART" id="SM00382">
    <property type="entry name" value="AAA"/>
    <property type="match status" value="2"/>
</dbReference>
<dbReference type="Pfam" id="PF00005">
    <property type="entry name" value="ABC_tran"/>
    <property type="match status" value="2"/>
</dbReference>
<dbReference type="PANTHER" id="PTHR43553">
    <property type="entry name" value="HEAVY METAL TRANSPORTER"/>
    <property type="match status" value="1"/>
</dbReference>
<dbReference type="InterPro" id="IPR015856">
    <property type="entry name" value="ABC_transpr_CbiO/EcfA_su"/>
</dbReference>
<dbReference type="EMBL" id="CP147248">
    <property type="protein sequence ID" value="WYJ85193.1"/>
    <property type="molecule type" value="Genomic_DNA"/>
</dbReference>
<dbReference type="InterPro" id="IPR003593">
    <property type="entry name" value="AAA+_ATPase"/>
</dbReference>
<organism evidence="10 11">
    <name type="scientific">Candidatus Enterococcus lemimoniae</name>
    <dbReference type="NCBI Taxonomy" id="1834167"/>
    <lineage>
        <taxon>Bacteria</taxon>
        <taxon>Bacillati</taxon>
        <taxon>Bacillota</taxon>
        <taxon>Bacilli</taxon>
        <taxon>Lactobacillales</taxon>
        <taxon>Enterococcaceae</taxon>
        <taxon>Enterococcus</taxon>
    </lineage>
</organism>
<evidence type="ECO:0000313" key="11">
    <source>
        <dbReference type="Proteomes" id="UP000195080"/>
    </source>
</evidence>
<sequence>MGYLEIKNVTFQYAGGHKPVLQDLSLLLDKGAFILICGASGSGKSTLLKLLKPQITPAGIQSGELFFNNEKLSALPELFSTSKIGYVMQHPENQIVTDSVWHELAFGLENLGIPPFEIKSRIAEMVSFLGIQDLMEYKISDLSGGQKQLLNLAAVLVMRPEILLLDEPITQLDPIAAQNFVEILVRLNREMGLTILLAEHSLESVFPFADQVIVLEEGRLLLTDTPARISTKIKTQKFESKRFLLSLPSAVRIYHEAGFQGPCPITVIEGKKLLATYFPDQFSINVIKQVPSSKSCQNAVKNSIQLKNGWFRYEKNGKDILAGVDLTIAEGEIFSLVGGNGTGKTTLLKVIAGLQSCYRGKLQLFAQPAKKNQHLVGYLPQEPQMMFIKDSVLEDYQSYLFSKGIAGQEQTKRIERITSLLAIKESVLQHPFDLSGGQCQRAALGKLLLTDPKILLLDEPTKGIDNYGKNQLIELLKKLAKQGKTILVVTHDLDFAAELSDRCGLFFKNNLLTTAEPTLFFSNHTFYTTAASRISRDTFSRLVTTQQVIEACLEKGVRSI</sequence>
<keyword evidence="8" id="KW-0472">Membrane</keyword>
<dbReference type="CDD" id="cd03225">
    <property type="entry name" value="ABC_cobalt_CbiO_domain1"/>
    <property type="match status" value="2"/>
</dbReference>
<dbReference type="RefSeq" id="WP_086444602.1">
    <property type="nucleotide sequence ID" value="NZ_CP147248.1"/>
</dbReference>
<dbReference type="PANTHER" id="PTHR43553:SF27">
    <property type="entry name" value="ENERGY-COUPLING FACTOR TRANSPORTER ATP-BINDING PROTEIN ECFA2"/>
    <property type="match status" value="1"/>
</dbReference>
<dbReference type="PROSITE" id="PS50893">
    <property type="entry name" value="ABC_TRANSPORTER_2"/>
    <property type="match status" value="2"/>
</dbReference>
<evidence type="ECO:0000256" key="6">
    <source>
        <dbReference type="ARBA" id="ARBA00022840"/>
    </source>
</evidence>
<dbReference type="Gene3D" id="3.40.50.300">
    <property type="entry name" value="P-loop containing nucleotide triphosphate hydrolases"/>
    <property type="match status" value="2"/>
</dbReference>
<keyword evidence="5" id="KW-0547">Nucleotide-binding</keyword>
<keyword evidence="3" id="KW-0813">Transport</keyword>
<keyword evidence="4" id="KW-1003">Cell membrane</keyword>
<evidence type="ECO:0000256" key="7">
    <source>
        <dbReference type="ARBA" id="ARBA00022967"/>
    </source>
</evidence>
<feature type="domain" description="ABC transporter" evidence="9">
    <location>
        <begin position="4"/>
        <end position="242"/>
    </location>
</feature>
<evidence type="ECO:0000259" key="9">
    <source>
        <dbReference type="PROSITE" id="PS50893"/>
    </source>
</evidence>
<dbReference type="InterPro" id="IPR050095">
    <property type="entry name" value="ECF_ABC_transporter_ATP-bd"/>
</dbReference>
<dbReference type="PROSITE" id="PS00211">
    <property type="entry name" value="ABC_TRANSPORTER_1"/>
    <property type="match status" value="2"/>
</dbReference>
<evidence type="ECO:0000313" key="10">
    <source>
        <dbReference type="EMBL" id="WYJ85193.1"/>
    </source>
</evidence>
<reference evidence="11" key="1">
    <citation type="submission" date="2017-05" db="EMBL/GenBank/DDBJ databases">
        <title>The Genome Sequence of EEnterococcus faecalis 9F2_4866.</title>
        <authorList>
            <consortium name="The Broad Institute Genomics Platform"/>
            <consortium name="The Broad Institute Genomic Center for Infectious Diseases"/>
            <person name="Earl A."/>
            <person name="Manson A."/>
            <person name="Schwartman J."/>
            <person name="Gilmore M."/>
            <person name="Abouelleil A."/>
            <person name="Cao P."/>
            <person name="Chapman S."/>
            <person name="Cusick C."/>
            <person name="Shea T."/>
            <person name="Young S."/>
            <person name="Neafsey D."/>
            <person name="Nusbaum C."/>
            <person name="Birren B."/>
        </authorList>
    </citation>
    <scope>NUCLEOTIDE SEQUENCE [LARGE SCALE GENOMIC DNA]</scope>
    <source>
        <strain evidence="11">12C11_DIV0727</strain>
    </source>
</reference>
<keyword evidence="6 10" id="KW-0067">ATP-binding</keyword>